<accession>A0A844CXE5</accession>
<dbReference type="Pfam" id="PF13517">
    <property type="entry name" value="FG-GAP_3"/>
    <property type="match status" value="1"/>
</dbReference>
<gene>
    <name evidence="2" type="ORF">FDP25_02555</name>
</gene>
<dbReference type="InterPro" id="IPR028994">
    <property type="entry name" value="Integrin_alpha_N"/>
</dbReference>
<reference evidence="2 3" key="1">
    <citation type="submission" date="2019-05" db="EMBL/GenBank/DDBJ databases">
        <title>Roseovarius bejariae sp. nov., a moderately halophylic bacterium isolated from a saline soil in Rambla Salada (Murcia).</title>
        <authorList>
            <person name="Castro D.J."/>
            <person name="Gomez-Altuve A."/>
            <person name="Reina J.C."/>
            <person name="Rodriguez M."/>
            <person name="Sampedro I."/>
            <person name="Llamas I."/>
            <person name="Martinez-Checa F."/>
        </authorList>
    </citation>
    <scope>NUCLEOTIDE SEQUENCE [LARGE SCALE GENOMIC DNA]</scope>
    <source>
        <strain evidence="2 3">A21</strain>
    </source>
</reference>
<dbReference type="EMBL" id="SZWE01000001">
    <property type="protein sequence ID" value="MRU14303.1"/>
    <property type="molecule type" value="Genomic_DNA"/>
</dbReference>
<organism evidence="2 3">
    <name type="scientific">Roseovarius bejariae</name>
    <dbReference type="NCBI Taxonomy" id="2576383"/>
    <lineage>
        <taxon>Bacteria</taxon>
        <taxon>Pseudomonadati</taxon>
        <taxon>Pseudomonadota</taxon>
        <taxon>Alphaproteobacteria</taxon>
        <taxon>Rhodobacterales</taxon>
        <taxon>Roseobacteraceae</taxon>
        <taxon>Roseovarius</taxon>
    </lineage>
</organism>
<dbReference type="SUPFAM" id="SSF69318">
    <property type="entry name" value="Integrin alpha N-terminal domain"/>
    <property type="match status" value="1"/>
</dbReference>
<evidence type="ECO:0000313" key="3">
    <source>
        <dbReference type="Proteomes" id="UP000564704"/>
    </source>
</evidence>
<sequence length="228" mass="24558">MLVSCFWLAAQAASAETILEAEYAAPTTRYGHGALGDAMEWGALRLTLADGRRLTMTVPESLVFEDVAPRLADLDGDGAPEVITVESSLTKGARLAIYGPEGRIAATPHIGRRNRWLAPIGAADMDGDGAIEIAYIDRPHLAQTLRLWRYHEGRLTEVATAQGLTNHKIGWDHIPGGIRTCRTGPEIVTANGDWSQIMVTRLSGSSLTLRPMEPYTGPDSLNAALTCP</sequence>
<evidence type="ECO:0000313" key="2">
    <source>
        <dbReference type="EMBL" id="MRU14303.1"/>
    </source>
</evidence>
<proteinExistence type="predicted"/>
<dbReference type="Proteomes" id="UP000564704">
    <property type="component" value="Unassembled WGS sequence"/>
</dbReference>
<dbReference type="AlphaFoldDB" id="A0A844CXE5"/>
<protein>
    <submittedName>
        <fullName evidence="2">VCBS repeat-containing protein</fullName>
    </submittedName>
</protein>
<comment type="caution">
    <text evidence="2">The sequence shown here is derived from an EMBL/GenBank/DDBJ whole genome shotgun (WGS) entry which is preliminary data.</text>
</comment>
<name>A0A844CXE5_9RHOB</name>
<keyword evidence="1" id="KW-0732">Signal</keyword>
<dbReference type="InterPro" id="IPR013517">
    <property type="entry name" value="FG-GAP"/>
</dbReference>
<keyword evidence="3" id="KW-1185">Reference proteome</keyword>
<evidence type="ECO:0000256" key="1">
    <source>
        <dbReference type="ARBA" id="ARBA00022729"/>
    </source>
</evidence>
<dbReference type="OrthoDB" id="58662at2"/>